<evidence type="ECO:0000256" key="2">
    <source>
        <dbReference type="SAM" id="Phobius"/>
    </source>
</evidence>
<comment type="caution">
    <text evidence="3">The sequence shown here is derived from an EMBL/GenBank/DDBJ whole genome shotgun (WGS) entry which is preliminary data.</text>
</comment>
<dbReference type="Proteomes" id="UP000076837">
    <property type="component" value="Unassembled WGS sequence"/>
</dbReference>
<keyword evidence="4" id="KW-1185">Reference proteome</keyword>
<gene>
    <name evidence="3" type="ORF">ST47_g1755</name>
</gene>
<accession>A0A163KME7</accession>
<feature type="region of interest" description="Disordered" evidence="1">
    <location>
        <begin position="136"/>
        <end position="223"/>
    </location>
</feature>
<feature type="transmembrane region" description="Helical" evidence="2">
    <location>
        <begin position="103"/>
        <end position="127"/>
    </location>
</feature>
<evidence type="ECO:0000256" key="1">
    <source>
        <dbReference type="SAM" id="MobiDB-lite"/>
    </source>
</evidence>
<reference evidence="3 4" key="1">
    <citation type="journal article" date="2016" name="Sci. Rep.">
        <title>Draft genome sequencing and secretome analysis of fungal phytopathogen Ascochyta rabiei provides insight into the necrotrophic effector repertoire.</title>
        <authorList>
            <person name="Verma S."/>
            <person name="Gazara R.K."/>
            <person name="Nizam S."/>
            <person name="Parween S."/>
            <person name="Chattopadhyay D."/>
            <person name="Verma P.K."/>
        </authorList>
    </citation>
    <scope>NUCLEOTIDE SEQUENCE [LARGE SCALE GENOMIC DNA]</scope>
    <source>
        <strain evidence="3 4">ArDII</strain>
    </source>
</reference>
<organism evidence="3 4">
    <name type="scientific">Didymella rabiei</name>
    <name type="common">Chickpea ascochyta blight fungus</name>
    <name type="synonym">Mycosphaerella rabiei</name>
    <dbReference type="NCBI Taxonomy" id="5454"/>
    <lineage>
        <taxon>Eukaryota</taxon>
        <taxon>Fungi</taxon>
        <taxon>Dikarya</taxon>
        <taxon>Ascomycota</taxon>
        <taxon>Pezizomycotina</taxon>
        <taxon>Dothideomycetes</taxon>
        <taxon>Pleosporomycetidae</taxon>
        <taxon>Pleosporales</taxon>
        <taxon>Pleosporineae</taxon>
        <taxon>Didymellaceae</taxon>
        <taxon>Ascochyta</taxon>
    </lineage>
</organism>
<evidence type="ECO:0000313" key="4">
    <source>
        <dbReference type="Proteomes" id="UP000076837"/>
    </source>
</evidence>
<sequence>MVSVKLVRILDERTDTNSIAVAVQMHPSTLHHVPKSAQARAIVMTVGKANSANIFTLDAADVIATISPSYDFSTVSSTTTAPTSANATPSSEPMLVNNHHRSLAIGLGVGIGVGGFLLIALAVLYILKRKAKTKANGGYQKEEEISELDASWTPQLPEASPTAAKAGYTAPGDGVVHEIASGKTDPPIGAQEMDANTTYDWEPRNEPQPRDGGFRPEEHSEHR</sequence>
<evidence type="ECO:0008006" key="5">
    <source>
        <dbReference type="Google" id="ProtNLM"/>
    </source>
</evidence>
<evidence type="ECO:0000313" key="3">
    <source>
        <dbReference type="EMBL" id="KZM27103.1"/>
    </source>
</evidence>
<name>A0A163KME7_DIDRA</name>
<proteinExistence type="predicted"/>
<dbReference type="AlphaFoldDB" id="A0A163KME7"/>
<keyword evidence="2" id="KW-1133">Transmembrane helix</keyword>
<keyword evidence="2" id="KW-0812">Transmembrane</keyword>
<keyword evidence="2" id="KW-0472">Membrane</keyword>
<feature type="compositionally biased region" description="Basic and acidic residues" evidence="1">
    <location>
        <begin position="201"/>
        <end position="223"/>
    </location>
</feature>
<protein>
    <recommendedName>
        <fullName evidence="5">Mid2 domain-containing protein</fullName>
    </recommendedName>
</protein>
<dbReference type="EMBL" id="JYNV01000080">
    <property type="protein sequence ID" value="KZM27103.1"/>
    <property type="molecule type" value="Genomic_DNA"/>
</dbReference>